<reference evidence="2 3" key="1">
    <citation type="submission" date="2020-08" db="EMBL/GenBank/DDBJ databases">
        <title>Sequencing the genomes of 1000 actinobacteria strains.</title>
        <authorList>
            <person name="Klenk H.-P."/>
        </authorList>
    </citation>
    <scope>NUCLEOTIDE SEQUENCE [LARGE SCALE GENOMIC DNA]</scope>
    <source>
        <strain evidence="2 3">DSM 43582</strain>
    </source>
</reference>
<gene>
    <name evidence="2" type="ORF">BJY24_000363</name>
</gene>
<feature type="transmembrane region" description="Helical" evidence="1">
    <location>
        <begin position="201"/>
        <end position="222"/>
    </location>
</feature>
<protein>
    <submittedName>
        <fullName evidence="2">Putative membrane protein YphA (DoxX/SURF4 family)</fullName>
    </submittedName>
</protein>
<dbReference type="EMBL" id="JACHIT010000001">
    <property type="protein sequence ID" value="MBB5911496.1"/>
    <property type="molecule type" value="Genomic_DNA"/>
</dbReference>
<name>A0A7W9P8L8_9NOCA</name>
<feature type="transmembrane region" description="Helical" evidence="1">
    <location>
        <begin position="134"/>
        <end position="153"/>
    </location>
</feature>
<dbReference type="Proteomes" id="UP000540412">
    <property type="component" value="Unassembled WGS sequence"/>
</dbReference>
<keyword evidence="1" id="KW-0472">Membrane</keyword>
<accession>A0A7W9P8L8</accession>
<comment type="caution">
    <text evidence="2">The sequence shown here is derived from an EMBL/GenBank/DDBJ whole genome shotgun (WGS) entry which is preliminary data.</text>
</comment>
<evidence type="ECO:0000313" key="2">
    <source>
        <dbReference type="EMBL" id="MBB5911496.1"/>
    </source>
</evidence>
<keyword evidence="1" id="KW-0812">Transmembrane</keyword>
<keyword evidence="3" id="KW-1185">Reference proteome</keyword>
<evidence type="ECO:0000256" key="1">
    <source>
        <dbReference type="SAM" id="Phobius"/>
    </source>
</evidence>
<dbReference type="AlphaFoldDB" id="A0A7W9P8L8"/>
<organism evidence="2 3">
    <name type="scientific">Nocardia transvalensis</name>
    <dbReference type="NCBI Taxonomy" id="37333"/>
    <lineage>
        <taxon>Bacteria</taxon>
        <taxon>Bacillati</taxon>
        <taxon>Actinomycetota</taxon>
        <taxon>Actinomycetes</taxon>
        <taxon>Mycobacteriales</taxon>
        <taxon>Nocardiaceae</taxon>
        <taxon>Nocardia</taxon>
    </lineage>
</organism>
<evidence type="ECO:0000313" key="3">
    <source>
        <dbReference type="Proteomes" id="UP000540412"/>
    </source>
</evidence>
<feature type="transmembrane region" description="Helical" evidence="1">
    <location>
        <begin position="100"/>
        <end position="122"/>
    </location>
</feature>
<feature type="transmembrane region" description="Helical" evidence="1">
    <location>
        <begin position="286"/>
        <end position="311"/>
    </location>
</feature>
<proteinExistence type="predicted"/>
<keyword evidence="1" id="KW-1133">Transmembrane helix</keyword>
<sequence>MGAIVTAPPATHSEIDEAPRTGWNPLTRIVFRFSFLYFGLFCVIYPQPVTTFLGWLLEWLPEETVMGAVRPLAPVLRWVGRTVFGADVELRFNGSGDQGIMWVLLFCLLVIAVAGTLAWSLLDRRRADYRRLAGWFLLFVRLCVAGQMINYGFGKVIPSQMPEPTLTTLLQPFGELAPFQVLWNQVGVSPVYEMLLGAAELTAGILLLIPRTALAGAMLTLISMAQVFVLNMTFGVPVKILSGHLLLLSLVLLAPEARRLLDVLVLNRATGPSTAPYPFHTRRSRWIAAVAQLALGLWVGSAIAHAGWGFWQEGGPDRPKPPLYGIWSVSEFTRDGQPLPPLLTDENRWRTLVVDFPGQITYQRMDGALVTVPGTVDEATHHLDITGGPQPAALNVDRRSADSAILTGEVGGHPVTIALRRVDPDTFPLRRTGFRWVQDVPLE</sequence>
<feature type="transmembrane region" description="Helical" evidence="1">
    <location>
        <begin position="35"/>
        <end position="57"/>
    </location>
</feature>
<dbReference type="RefSeq" id="WP_246829576.1">
    <property type="nucleotide sequence ID" value="NZ_JACHIT010000001.1"/>
</dbReference>